<dbReference type="AlphaFoldDB" id="A0A835KIN6"/>
<evidence type="ECO:0000256" key="1">
    <source>
        <dbReference type="SAM" id="MobiDB-lite"/>
    </source>
</evidence>
<sequence length="74" mass="8310">MFRPMASSSMTCARSRTQRRRSSISSTDGLEKLPMKKFTDLVVSSPRTAERRISIILFLDSLLMMIGGRGEKGQ</sequence>
<dbReference type="Proteomes" id="UP000636709">
    <property type="component" value="Unassembled WGS sequence"/>
</dbReference>
<feature type="region of interest" description="Disordered" evidence="1">
    <location>
        <begin position="1"/>
        <end position="30"/>
    </location>
</feature>
<evidence type="ECO:0000313" key="2">
    <source>
        <dbReference type="EMBL" id="KAF8731414.1"/>
    </source>
</evidence>
<feature type="compositionally biased region" description="Polar residues" evidence="1">
    <location>
        <begin position="1"/>
        <end position="12"/>
    </location>
</feature>
<protein>
    <submittedName>
        <fullName evidence="2">Uncharacterized protein</fullName>
    </submittedName>
</protein>
<gene>
    <name evidence="2" type="ORF">HU200_016476</name>
</gene>
<organism evidence="2 3">
    <name type="scientific">Digitaria exilis</name>
    <dbReference type="NCBI Taxonomy" id="1010633"/>
    <lineage>
        <taxon>Eukaryota</taxon>
        <taxon>Viridiplantae</taxon>
        <taxon>Streptophyta</taxon>
        <taxon>Embryophyta</taxon>
        <taxon>Tracheophyta</taxon>
        <taxon>Spermatophyta</taxon>
        <taxon>Magnoliopsida</taxon>
        <taxon>Liliopsida</taxon>
        <taxon>Poales</taxon>
        <taxon>Poaceae</taxon>
        <taxon>PACMAD clade</taxon>
        <taxon>Panicoideae</taxon>
        <taxon>Panicodae</taxon>
        <taxon>Paniceae</taxon>
        <taxon>Anthephorinae</taxon>
        <taxon>Digitaria</taxon>
    </lineage>
</organism>
<keyword evidence="3" id="KW-1185">Reference proteome</keyword>
<evidence type="ECO:0000313" key="3">
    <source>
        <dbReference type="Proteomes" id="UP000636709"/>
    </source>
</evidence>
<comment type="caution">
    <text evidence="2">The sequence shown here is derived from an EMBL/GenBank/DDBJ whole genome shotgun (WGS) entry which is preliminary data.</text>
</comment>
<reference evidence="2" key="1">
    <citation type="submission" date="2020-07" db="EMBL/GenBank/DDBJ databases">
        <title>Genome sequence and genetic diversity analysis of an under-domesticated orphan crop, white fonio (Digitaria exilis).</title>
        <authorList>
            <person name="Bennetzen J.L."/>
            <person name="Chen S."/>
            <person name="Ma X."/>
            <person name="Wang X."/>
            <person name="Yssel A.E.J."/>
            <person name="Chaluvadi S.R."/>
            <person name="Johnson M."/>
            <person name="Gangashetty P."/>
            <person name="Hamidou F."/>
            <person name="Sanogo M.D."/>
            <person name="Zwaenepoel A."/>
            <person name="Wallace J."/>
            <person name="Van De Peer Y."/>
            <person name="Van Deynze A."/>
        </authorList>
    </citation>
    <scope>NUCLEOTIDE SEQUENCE</scope>
    <source>
        <tissue evidence="2">Leaves</tissue>
    </source>
</reference>
<name>A0A835KIN6_9POAL</name>
<proteinExistence type="predicted"/>
<dbReference type="EMBL" id="JACEFO010001608">
    <property type="protein sequence ID" value="KAF8731414.1"/>
    <property type="molecule type" value="Genomic_DNA"/>
</dbReference>
<accession>A0A835KIN6</accession>